<evidence type="ECO:0000313" key="2">
    <source>
        <dbReference type="Proteomes" id="UP001451303"/>
    </source>
</evidence>
<gene>
    <name evidence="1" type="ORF">QR685DRAFT_524349</name>
</gene>
<organism evidence="1 2">
    <name type="scientific">Neurospora intermedia</name>
    <dbReference type="NCBI Taxonomy" id="5142"/>
    <lineage>
        <taxon>Eukaryota</taxon>
        <taxon>Fungi</taxon>
        <taxon>Dikarya</taxon>
        <taxon>Ascomycota</taxon>
        <taxon>Pezizomycotina</taxon>
        <taxon>Sordariomycetes</taxon>
        <taxon>Sordariomycetidae</taxon>
        <taxon>Sordariales</taxon>
        <taxon>Sordariaceae</taxon>
        <taxon>Neurospora</taxon>
    </lineage>
</organism>
<dbReference type="Proteomes" id="UP001451303">
    <property type="component" value="Unassembled WGS sequence"/>
</dbReference>
<evidence type="ECO:0000313" key="1">
    <source>
        <dbReference type="EMBL" id="KAL0470698.1"/>
    </source>
</evidence>
<name>A0ABR3DEK6_NEUIN</name>
<feature type="non-terminal residue" evidence="1">
    <location>
        <position position="84"/>
    </location>
</feature>
<protein>
    <submittedName>
        <fullName evidence="1">Uncharacterized protein</fullName>
    </submittedName>
</protein>
<dbReference type="EMBL" id="JAVLET010000004">
    <property type="protein sequence ID" value="KAL0470698.1"/>
    <property type="molecule type" value="Genomic_DNA"/>
</dbReference>
<proteinExistence type="predicted"/>
<comment type="caution">
    <text evidence="1">The sequence shown here is derived from an EMBL/GenBank/DDBJ whole genome shotgun (WGS) entry which is preliminary data.</text>
</comment>
<reference evidence="1 2" key="1">
    <citation type="submission" date="2023-09" db="EMBL/GenBank/DDBJ databases">
        <title>Multi-omics analysis of a traditional fermented food reveals byproduct-associated fungal strains for waste-to-food upcycling.</title>
        <authorList>
            <consortium name="Lawrence Berkeley National Laboratory"/>
            <person name="Rekdal V.M."/>
            <person name="Villalobos-Escobedo J.M."/>
            <person name="Rodriguez-Valeron N."/>
            <person name="Garcia M.O."/>
            <person name="Vasquez D.P."/>
            <person name="Damayanti I."/>
            <person name="Sorensen P.M."/>
            <person name="Baidoo E.E."/>
            <person name="De Carvalho A.C."/>
            <person name="Riley R."/>
            <person name="Lipzen A."/>
            <person name="He G."/>
            <person name="Yan M."/>
            <person name="Haridas S."/>
            <person name="Daum C."/>
            <person name="Yoshinaga Y."/>
            <person name="Ng V."/>
            <person name="Grigoriev I.V."/>
            <person name="Munk R."/>
            <person name="Nuraida L."/>
            <person name="Wijaya C.H."/>
            <person name="Morales P.-C."/>
            <person name="Keasling J.D."/>
        </authorList>
    </citation>
    <scope>NUCLEOTIDE SEQUENCE [LARGE SCALE GENOMIC DNA]</scope>
    <source>
        <strain evidence="1 2">FGSC 2613</strain>
    </source>
</reference>
<accession>A0ABR3DEK6</accession>
<keyword evidence="2" id="KW-1185">Reference proteome</keyword>
<sequence>MHCATRYDEPSNDYHIHTLLPLCLRHTNTYTSNTPMNRKESNTIAITAISFSAPGRWFWVTRFGVGAFRYNLRRRAAGCISTGG</sequence>